<sequence length="740" mass="85550">MPQGINTLYVIKEYTPQSMTIPEIFDTDKYSQMLGVTFSASGDFINKYLNPLEKLTLIVGIPEEKVQRNTSQAMAHHNMQKKMQQILNHEGTNLYQSLNIEIKKQVNTQHFKVLAPLFYTIHSKFYLLSNLDQTETRLILGSANLSAQAFKSSSSQFENILILDNNPLFDIYKDYFNNQLLPVVDDFIPKEAIKIVTKNIRTLPKDANVEQAYLLSPQDINKIQEESFIDTAEAVNQKLNVGIVPMETISEMKNAPEEIHDVKARTRTINYQLETGATLIKEMVVPKSKTPKIQTPSKLRTAFKNKIKIKKTKNVNANILELNEMYSKPALRNIDDHITGFSIKRDEHSNDLMPYGKLATKEEIEASLKNINHMLRNYKNFAIDYDNDYGARVYEAILYAFTAAFIWEIRQHSSLNTQEGNDIPQFLFIGGTGGSGKSSLLAYISKLLGIYGNVQYLDYSAILPYGTHNIKSQTIEQLRRWFRTENAAPMLIDEVPSEFFEKDKYGNDLVVQETNNAADLDHAYPAMIATTNADAYTFKEQARRRSYYLKNDRVFDDAKREQSTKEYANVLNNTTDLLYQDFLVRMSELIETNKAVYNQYADQGKIDFMYNTRQIFKQYYDIVDLPIPTYFPQSRYDDSQESNQERWRKLYETMPEEFNYHKDTNSLFFRITKVDENDSSRFNANGKASFVYKNALSPKVIRGSKEGITVELKASEFFHWIGINNPYIHKGLFSLFYKQK</sequence>
<name>A0A1Z5I9M5_9LACO</name>
<dbReference type="Gene3D" id="3.30.870.10">
    <property type="entry name" value="Endonuclease Chain A"/>
    <property type="match status" value="1"/>
</dbReference>
<gene>
    <name evidence="2" type="ORF">IWT30_00437</name>
</gene>
<dbReference type="EMBL" id="BCMF01000002">
    <property type="protein sequence ID" value="GAW98492.1"/>
    <property type="molecule type" value="Genomic_DNA"/>
</dbReference>
<dbReference type="InterPro" id="IPR025202">
    <property type="entry name" value="PLD-like_dom"/>
</dbReference>
<dbReference type="Proteomes" id="UP000198374">
    <property type="component" value="Unassembled WGS sequence"/>
</dbReference>
<dbReference type="RefSeq" id="WP_089108314.1">
    <property type="nucleotide sequence ID" value="NZ_BCMF01000002.1"/>
</dbReference>
<reference evidence="2 3" key="1">
    <citation type="submission" date="2015-11" db="EMBL/GenBank/DDBJ databases">
        <title>Draft genome sequences of new species of the genus Lactobacillus isolated from orchardgrass silage.</title>
        <authorList>
            <person name="Tohno M."/>
            <person name="Tanizawa Y."/>
            <person name="Arita M."/>
        </authorList>
    </citation>
    <scope>NUCLEOTIDE SEQUENCE [LARGE SCALE GENOMIC DNA]</scope>
    <source>
        <strain evidence="2 3">IWT30</strain>
    </source>
</reference>
<dbReference type="SUPFAM" id="SSF52540">
    <property type="entry name" value="P-loop containing nucleoside triphosphate hydrolases"/>
    <property type="match status" value="1"/>
</dbReference>
<protein>
    <recommendedName>
        <fullName evidence="1">Phospholipase D-like domain-containing protein</fullName>
    </recommendedName>
</protein>
<keyword evidence="3" id="KW-1185">Reference proteome</keyword>
<feature type="domain" description="Phospholipase D-like" evidence="1">
    <location>
        <begin position="83"/>
        <end position="178"/>
    </location>
</feature>
<dbReference type="InterPro" id="IPR027417">
    <property type="entry name" value="P-loop_NTPase"/>
</dbReference>
<organism evidence="2 3">
    <name type="scientific">Secundilactobacillus mixtipabuli</name>
    <dbReference type="NCBI Taxonomy" id="1435342"/>
    <lineage>
        <taxon>Bacteria</taxon>
        <taxon>Bacillati</taxon>
        <taxon>Bacillota</taxon>
        <taxon>Bacilli</taxon>
        <taxon>Lactobacillales</taxon>
        <taxon>Lactobacillaceae</taxon>
        <taxon>Secundilactobacillus</taxon>
    </lineage>
</organism>
<dbReference type="AlphaFoldDB" id="A0A1Z5I9M5"/>
<dbReference type="OrthoDB" id="2442802at2"/>
<comment type="caution">
    <text evidence="2">The sequence shown here is derived from an EMBL/GenBank/DDBJ whole genome shotgun (WGS) entry which is preliminary data.</text>
</comment>
<dbReference type="Pfam" id="PF13091">
    <property type="entry name" value="PLDc_2"/>
    <property type="match status" value="1"/>
</dbReference>
<evidence type="ECO:0000259" key="1">
    <source>
        <dbReference type="Pfam" id="PF13091"/>
    </source>
</evidence>
<accession>A0A1Z5I9M5</accession>
<evidence type="ECO:0000313" key="2">
    <source>
        <dbReference type="EMBL" id="GAW98492.1"/>
    </source>
</evidence>
<evidence type="ECO:0000313" key="3">
    <source>
        <dbReference type="Proteomes" id="UP000198374"/>
    </source>
</evidence>
<proteinExistence type="predicted"/>